<feature type="chain" id="PRO_5032531937" description="Lysozyme inhibitor LprI-like N-terminal domain-containing protein" evidence="1">
    <location>
        <begin position="27"/>
        <end position="152"/>
    </location>
</feature>
<protein>
    <recommendedName>
        <fullName evidence="2">Lysozyme inhibitor LprI-like N-terminal domain-containing protein</fullName>
    </recommendedName>
</protein>
<name>A0A833PDB2_ACIBZ</name>
<reference evidence="4" key="1">
    <citation type="journal article" date="2020" name="MBio">
        <title>Horizontal gene transfer to a defensive symbiont with a reduced genome amongst a multipartite beetle microbiome.</title>
        <authorList>
            <person name="Waterworth S.C."/>
            <person name="Florez L.V."/>
            <person name="Rees E.R."/>
            <person name="Hertweck C."/>
            <person name="Kaltenpoth M."/>
            <person name="Kwan J.C."/>
        </authorList>
    </citation>
    <scope>NUCLEOTIDE SEQUENCE [LARGE SCALE GENOMIC DNA]</scope>
</reference>
<sequence length="152" mass="17361">MNNIFSKWLYIWGLVSLSGVATALSAAPTLQYSKTYDECTHAAKTSSNKQKCISAEYQRQNQRLKNAEQKLSVKLTANDQKRLLDAQKEWQAIHTFKDNQCNQSAFDYENAPTASSKKITGLDCDQQFLERVTERAIELEQGKVRAEYYLDP</sequence>
<comment type="caution">
    <text evidence="3">The sequence shown here is derived from an EMBL/GenBank/DDBJ whole genome shotgun (WGS) entry which is preliminary data.</text>
</comment>
<dbReference type="Pfam" id="PF07007">
    <property type="entry name" value="LprI"/>
    <property type="match status" value="1"/>
</dbReference>
<proteinExistence type="predicted"/>
<feature type="domain" description="Lysozyme inhibitor LprI-like N-terminal" evidence="2">
    <location>
        <begin position="39"/>
        <end position="133"/>
    </location>
</feature>
<dbReference type="Proteomes" id="UP000490535">
    <property type="component" value="Unassembled WGS sequence"/>
</dbReference>
<evidence type="ECO:0000256" key="1">
    <source>
        <dbReference type="SAM" id="SignalP"/>
    </source>
</evidence>
<dbReference type="AlphaFoldDB" id="A0A833PDB2"/>
<dbReference type="InterPro" id="IPR009739">
    <property type="entry name" value="LprI-like_N"/>
</dbReference>
<dbReference type="Gene3D" id="1.20.1270.180">
    <property type="match status" value="1"/>
</dbReference>
<accession>A0A833PDB2</accession>
<organism evidence="3 4">
    <name type="scientific">Acinetobacter bereziniae</name>
    <name type="common">Acinetobacter genomosp. 10</name>
    <dbReference type="NCBI Taxonomy" id="106648"/>
    <lineage>
        <taxon>Bacteria</taxon>
        <taxon>Pseudomonadati</taxon>
        <taxon>Pseudomonadota</taxon>
        <taxon>Gammaproteobacteria</taxon>
        <taxon>Moraxellales</taxon>
        <taxon>Moraxellaceae</taxon>
        <taxon>Acinetobacter</taxon>
    </lineage>
</organism>
<evidence type="ECO:0000313" key="3">
    <source>
        <dbReference type="EMBL" id="KAF1021770.1"/>
    </source>
</evidence>
<feature type="signal peptide" evidence="1">
    <location>
        <begin position="1"/>
        <end position="26"/>
    </location>
</feature>
<evidence type="ECO:0000259" key="2">
    <source>
        <dbReference type="Pfam" id="PF07007"/>
    </source>
</evidence>
<dbReference type="EMBL" id="WNDP01000102">
    <property type="protein sequence ID" value="KAF1021770.1"/>
    <property type="molecule type" value="Genomic_DNA"/>
</dbReference>
<gene>
    <name evidence="3" type="ORF">GAK29_03341</name>
</gene>
<evidence type="ECO:0000313" key="4">
    <source>
        <dbReference type="Proteomes" id="UP000490535"/>
    </source>
</evidence>
<keyword evidence="1" id="KW-0732">Signal</keyword>